<dbReference type="Gene3D" id="3.40.50.300">
    <property type="entry name" value="P-loop containing nucleotide triphosphate hydrolases"/>
    <property type="match status" value="1"/>
</dbReference>
<protein>
    <submittedName>
        <fullName evidence="4">AAA domain-containing protein, putative AbiEii toxin, Type IV TA system</fullName>
    </submittedName>
</protein>
<sequence>MTWSVPARDSAAVAITAHAGRVTTIVGANGAGKSALATWLVAQMPSGTVRRLIAHRKIWFSSSGPEINPAQRERHGQNAEQWDRRSDSRYADHLDGNRANIALFDLLGMINDQNRKAVEMYDGGRTRDEVLSEAGERLLPKLNRILANAGLHISIALTASQTFMARHSDLGVEFPIFHMSDGEKSALLLAAEVLTAPVGQVIVIDEPERHLHRSISAGLVDAIVAERSDAAFVLLTHDLELASALGAHGTVVTLTGCEWSGETVATWEVNLVADGGVVSELARQAILGGRKQVMFIEGDVGSLDLPLYRVLYPDWTCAPAGGCDSVIKSVAGIRASSQFHWVRAVGIVDGDGRSEAERAALRSRSVLALPVNEVESLYYLSSVLEAVAGAQAAVIDASATSLMDAAKSALLQSLSQPETVDRFARKLALAEVRRKVVDHIPEVLGEKDIQISVPSPFNEIRDKLESILASGDYEGMVKEVSIRDSSARAAVARAMGFGSFALYERAARRQITENSELRVAVREAVGALPG</sequence>
<accession>A0A1N6F7X4</accession>
<evidence type="ECO:0000259" key="2">
    <source>
        <dbReference type="Pfam" id="PF13304"/>
    </source>
</evidence>
<dbReference type="Proteomes" id="UP000184699">
    <property type="component" value="Unassembled WGS sequence"/>
</dbReference>
<name>A0A1N6F7X4_9MICO</name>
<dbReference type="InterPro" id="IPR003959">
    <property type="entry name" value="ATPase_AAA_core"/>
</dbReference>
<evidence type="ECO:0000313" key="5">
    <source>
        <dbReference type="Proteomes" id="UP000184699"/>
    </source>
</evidence>
<evidence type="ECO:0000256" key="1">
    <source>
        <dbReference type="SAM" id="MobiDB-lite"/>
    </source>
</evidence>
<feature type="compositionally biased region" description="Basic and acidic residues" evidence="1">
    <location>
        <begin position="71"/>
        <end position="85"/>
    </location>
</feature>
<reference evidence="5" key="1">
    <citation type="submission" date="2016-11" db="EMBL/GenBank/DDBJ databases">
        <authorList>
            <person name="Varghese N."/>
            <person name="Submissions S."/>
        </authorList>
    </citation>
    <scope>NUCLEOTIDE SEQUENCE [LARGE SCALE GENOMIC DNA]</scope>
    <source>
        <strain evidence="5">DSM 8595</strain>
    </source>
</reference>
<feature type="domain" description="ATPase AAA-type core" evidence="2">
    <location>
        <begin position="53"/>
        <end position="241"/>
    </location>
</feature>
<gene>
    <name evidence="4" type="ORF">SAMN05443544_1819</name>
</gene>
<dbReference type="AlphaFoldDB" id="A0A1N6F7X4"/>
<feature type="region of interest" description="Disordered" evidence="1">
    <location>
        <begin position="64"/>
        <end position="85"/>
    </location>
</feature>
<keyword evidence="5" id="KW-1185">Reference proteome</keyword>
<evidence type="ECO:0000313" key="4">
    <source>
        <dbReference type="EMBL" id="SIN91294.1"/>
    </source>
</evidence>
<dbReference type="SUPFAM" id="SSF52540">
    <property type="entry name" value="P-loop containing nucleoside triphosphate hydrolases"/>
    <property type="match status" value="1"/>
</dbReference>
<dbReference type="GO" id="GO:0016887">
    <property type="term" value="F:ATP hydrolysis activity"/>
    <property type="evidence" value="ECO:0007669"/>
    <property type="project" value="InterPro"/>
</dbReference>
<dbReference type="EMBL" id="FSRJ01000002">
    <property type="protein sequence ID" value="SIN91294.1"/>
    <property type="molecule type" value="Genomic_DNA"/>
</dbReference>
<feature type="domain" description="DUF4435" evidence="3">
    <location>
        <begin position="291"/>
        <end position="388"/>
    </location>
</feature>
<dbReference type="Pfam" id="PF13304">
    <property type="entry name" value="AAA_21"/>
    <property type="match status" value="1"/>
</dbReference>
<dbReference type="InterPro" id="IPR027417">
    <property type="entry name" value="P-loop_NTPase"/>
</dbReference>
<proteinExistence type="predicted"/>
<organism evidence="4 5">
    <name type="scientific">Agromyces cerinus subsp. cerinus</name>
    <dbReference type="NCBI Taxonomy" id="232089"/>
    <lineage>
        <taxon>Bacteria</taxon>
        <taxon>Bacillati</taxon>
        <taxon>Actinomycetota</taxon>
        <taxon>Actinomycetes</taxon>
        <taxon>Micrococcales</taxon>
        <taxon>Microbacteriaceae</taxon>
        <taxon>Agromyces</taxon>
    </lineage>
</organism>
<evidence type="ECO:0000259" key="3">
    <source>
        <dbReference type="Pfam" id="PF14491"/>
    </source>
</evidence>
<dbReference type="Pfam" id="PF14491">
    <property type="entry name" value="DUF4435"/>
    <property type="match status" value="1"/>
</dbReference>
<dbReference type="GO" id="GO:0005524">
    <property type="term" value="F:ATP binding"/>
    <property type="evidence" value="ECO:0007669"/>
    <property type="project" value="InterPro"/>
</dbReference>
<dbReference type="InterPro" id="IPR029492">
    <property type="entry name" value="DUF4435"/>
</dbReference>